<name>A0A915JQ14_ROMCU</name>
<evidence type="ECO:0000313" key="1">
    <source>
        <dbReference type="Proteomes" id="UP000887565"/>
    </source>
</evidence>
<protein>
    <submittedName>
        <fullName evidence="2">Uncharacterized protein</fullName>
    </submittedName>
</protein>
<keyword evidence="1" id="KW-1185">Reference proteome</keyword>
<dbReference type="AlphaFoldDB" id="A0A915JQ14"/>
<sequence length="185" mass="19597">MPKITTTVEPTPVANRISLAPSACIITQGPRLGIPTDWAMEVIDQVESTNFTIQQASWILLPAVAATPPTAVLPVAATPPIETVTLASSPQAKDRGTDQTLLATAQNASPATGIELPVVESMAVNKIMHPVNEDVSIIEESPFLMATALQPPNVGLLCEIHQCEGLVINFPSQELISSNSNKEEI</sequence>
<accession>A0A915JQ14</accession>
<reference evidence="2" key="1">
    <citation type="submission" date="2022-11" db="UniProtKB">
        <authorList>
            <consortium name="WormBaseParasite"/>
        </authorList>
    </citation>
    <scope>IDENTIFICATION</scope>
</reference>
<evidence type="ECO:0000313" key="2">
    <source>
        <dbReference type="WBParaSite" id="nRc.2.0.1.t28349-RA"/>
    </source>
</evidence>
<proteinExistence type="predicted"/>
<dbReference type="WBParaSite" id="nRc.2.0.1.t28349-RA">
    <property type="protein sequence ID" value="nRc.2.0.1.t28349-RA"/>
    <property type="gene ID" value="nRc.2.0.1.g28349"/>
</dbReference>
<organism evidence="1 2">
    <name type="scientific">Romanomermis culicivorax</name>
    <name type="common">Nematode worm</name>
    <dbReference type="NCBI Taxonomy" id="13658"/>
    <lineage>
        <taxon>Eukaryota</taxon>
        <taxon>Metazoa</taxon>
        <taxon>Ecdysozoa</taxon>
        <taxon>Nematoda</taxon>
        <taxon>Enoplea</taxon>
        <taxon>Dorylaimia</taxon>
        <taxon>Mermithida</taxon>
        <taxon>Mermithoidea</taxon>
        <taxon>Mermithidae</taxon>
        <taxon>Romanomermis</taxon>
    </lineage>
</organism>
<dbReference type="Proteomes" id="UP000887565">
    <property type="component" value="Unplaced"/>
</dbReference>